<organism evidence="1 2">
    <name type="scientific">Pseudolycoriella hygida</name>
    <dbReference type="NCBI Taxonomy" id="35572"/>
    <lineage>
        <taxon>Eukaryota</taxon>
        <taxon>Metazoa</taxon>
        <taxon>Ecdysozoa</taxon>
        <taxon>Arthropoda</taxon>
        <taxon>Hexapoda</taxon>
        <taxon>Insecta</taxon>
        <taxon>Pterygota</taxon>
        <taxon>Neoptera</taxon>
        <taxon>Endopterygota</taxon>
        <taxon>Diptera</taxon>
        <taxon>Nematocera</taxon>
        <taxon>Sciaroidea</taxon>
        <taxon>Sciaridae</taxon>
        <taxon>Pseudolycoriella</taxon>
    </lineage>
</organism>
<dbReference type="AlphaFoldDB" id="A0A9Q0MYB2"/>
<dbReference type="Proteomes" id="UP001151699">
    <property type="component" value="Chromosome X"/>
</dbReference>
<proteinExistence type="predicted"/>
<evidence type="ECO:0000313" key="1">
    <source>
        <dbReference type="EMBL" id="KAJ6640162.1"/>
    </source>
</evidence>
<gene>
    <name evidence="1" type="ORF">Bhyg_12911</name>
</gene>
<evidence type="ECO:0000313" key="2">
    <source>
        <dbReference type="Proteomes" id="UP001151699"/>
    </source>
</evidence>
<comment type="caution">
    <text evidence="1">The sequence shown here is derived from an EMBL/GenBank/DDBJ whole genome shotgun (WGS) entry which is preliminary data.</text>
</comment>
<dbReference type="EMBL" id="WJQU01000003">
    <property type="protein sequence ID" value="KAJ6640162.1"/>
    <property type="molecule type" value="Genomic_DNA"/>
</dbReference>
<accession>A0A9Q0MYB2</accession>
<reference evidence="1" key="1">
    <citation type="submission" date="2022-07" db="EMBL/GenBank/DDBJ databases">
        <authorList>
            <person name="Trinca V."/>
            <person name="Uliana J.V.C."/>
            <person name="Torres T.T."/>
            <person name="Ward R.J."/>
            <person name="Monesi N."/>
        </authorList>
    </citation>
    <scope>NUCLEOTIDE SEQUENCE</scope>
    <source>
        <strain evidence="1">HSMRA1968</strain>
        <tissue evidence="1">Whole embryos</tissue>
    </source>
</reference>
<name>A0A9Q0MYB2_9DIPT</name>
<protein>
    <submittedName>
        <fullName evidence="1">Uncharacterized protein</fullName>
    </submittedName>
</protein>
<sequence>MHSDIEKVEVEVVSFNCSKQRKLNANLLIVCIPIEMEKVKRVIRIFRMECIDLNRCYHRRINPYELSTFSYYLSYNCFS</sequence>
<keyword evidence="2" id="KW-1185">Reference proteome</keyword>